<name>A0ABT7UVA5_9LACO</name>
<dbReference type="SMART" id="SM00530">
    <property type="entry name" value="HTH_XRE"/>
    <property type="match status" value="1"/>
</dbReference>
<dbReference type="Gene3D" id="1.10.260.40">
    <property type="entry name" value="lambda repressor-like DNA-binding domains"/>
    <property type="match status" value="1"/>
</dbReference>
<dbReference type="EMBL" id="JAUDDW010000001">
    <property type="protein sequence ID" value="MDM8265628.1"/>
    <property type="molecule type" value="Genomic_DNA"/>
</dbReference>
<reference evidence="3" key="1">
    <citation type="submission" date="2023-06" db="EMBL/GenBank/DDBJ databases">
        <title>Identification and characterization of horizontal gene transfer across gut microbiota members of farm animals based on homology search.</title>
        <authorList>
            <person name="Zeman M."/>
            <person name="Kubasova T."/>
            <person name="Jahodarova E."/>
            <person name="Nykrynova M."/>
            <person name="Rychlik I."/>
        </authorList>
    </citation>
    <scope>NUCLEOTIDE SEQUENCE [LARGE SCALE GENOMIC DNA]</scope>
    <source>
        <strain evidence="3">161_Gplus</strain>
    </source>
</reference>
<dbReference type="PROSITE" id="PS50943">
    <property type="entry name" value="HTH_CROC1"/>
    <property type="match status" value="1"/>
</dbReference>
<evidence type="ECO:0000313" key="2">
    <source>
        <dbReference type="EMBL" id="MDM8265628.1"/>
    </source>
</evidence>
<comment type="caution">
    <text evidence="2">The sequence shown here is derived from an EMBL/GenBank/DDBJ whole genome shotgun (WGS) entry which is preliminary data.</text>
</comment>
<sequence length="76" mass="8747">MSKLGSYLKKQRQKMGITHAKVAENVAISADTVAKHERGKRVPKLRALLSYSRFYHVSIYRLIDLEIEDIEGDEDE</sequence>
<proteinExistence type="predicted"/>
<reference evidence="2 3" key="2">
    <citation type="submission" date="2023-06" db="EMBL/GenBank/DDBJ databases">
        <authorList>
            <person name="Zeman M."/>
            <person name="Kubasova T."/>
            <person name="Jahodarova E."/>
            <person name="Nykrynova M."/>
            <person name="Rychlik I."/>
        </authorList>
    </citation>
    <scope>NUCLEOTIDE SEQUENCE [LARGE SCALE GENOMIC DNA]</scope>
    <source>
        <strain evidence="2 3">161_Gplus</strain>
    </source>
</reference>
<dbReference type="Pfam" id="PF13560">
    <property type="entry name" value="HTH_31"/>
    <property type="match status" value="1"/>
</dbReference>
<protein>
    <submittedName>
        <fullName evidence="2">Helix-turn-helix transcriptional regulator</fullName>
    </submittedName>
</protein>
<dbReference type="InterPro" id="IPR010982">
    <property type="entry name" value="Lambda_DNA-bd_dom_sf"/>
</dbReference>
<dbReference type="InterPro" id="IPR001387">
    <property type="entry name" value="Cro/C1-type_HTH"/>
</dbReference>
<feature type="domain" description="HTH cro/C1-type" evidence="1">
    <location>
        <begin position="8"/>
        <end position="62"/>
    </location>
</feature>
<dbReference type="CDD" id="cd00093">
    <property type="entry name" value="HTH_XRE"/>
    <property type="match status" value="1"/>
</dbReference>
<organism evidence="2 3">
    <name type="scientific">Limosilactobacillus pontis</name>
    <dbReference type="NCBI Taxonomy" id="35787"/>
    <lineage>
        <taxon>Bacteria</taxon>
        <taxon>Bacillati</taxon>
        <taxon>Bacillota</taxon>
        <taxon>Bacilli</taxon>
        <taxon>Lactobacillales</taxon>
        <taxon>Lactobacillaceae</taxon>
        <taxon>Limosilactobacillus</taxon>
    </lineage>
</organism>
<keyword evidence="3" id="KW-1185">Reference proteome</keyword>
<evidence type="ECO:0000259" key="1">
    <source>
        <dbReference type="PROSITE" id="PS50943"/>
    </source>
</evidence>
<gene>
    <name evidence="2" type="ORF">QUW44_00365</name>
</gene>
<dbReference type="Proteomes" id="UP001529343">
    <property type="component" value="Unassembled WGS sequence"/>
</dbReference>
<dbReference type="SUPFAM" id="SSF47413">
    <property type="entry name" value="lambda repressor-like DNA-binding domains"/>
    <property type="match status" value="1"/>
</dbReference>
<evidence type="ECO:0000313" key="3">
    <source>
        <dbReference type="Proteomes" id="UP001529343"/>
    </source>
</evidence>
<dbReference type="RefSeq" id="WP_289585568.1">
    <property type="nucleotide sequence ID" value="NZ_JAUDDW010000001.1"/>
</dbReference>
<accession>A0ABT7UVA5</accession>